<sequence length="417" mass="43978">MTSPGSGSRLRSAPLRAFAPLALQLITVISVIALFALVWGTRSDDSDLHSRERDGVEYAKALDKLLPALVNAQSNAVSGKPVKKEDFAESLNAVAEVDEKFGSDFGTSNRWSGLRARIETLPEQGGDQNGAFKNYGEATDLLLALYQRVAQASGLRSDADGVISYLQDAALEEIPLAVVWAGRYQDQAVIAGGLPDLARDAALETFNDQLSQINNALTSLAVSRQLVSESGADVAADMASAVDNSDSGTFSTTLLQNLDNFQRGVETLAPPGQTTLNSLPTANTVTSQRIAAQEAAVALSPTLLDELGKQIDDRKSTADTGRILAIALLVIAVLAAIASFVLILLGGRRSRAESIDGPGPQGPQAQPGPRGQQQPYGQGNPDYAGYPAGPDQMGGDPYLNNLDAGRDARRERVGVPR</sequence>
<proteinExistence type="predicted"/>
<reference evidence="3 4" key="1">
    <citation type="submission" date="2013-07" db="EMBL/GenBank/DDBJ databases">
        <authorList>
            <consortium name="DOE Joint Genome Institute"/>
            <person name="Eisen J."/>
            <person name="Huntemann M."/>
            <person name="Han J."/>
            <person name="Chen A."/>
            <person name="Kyrpides N."/>
            <person name="Mavromatis K."/>
            <person name="Markowitz V."/>
            <person name="Palaniappan K."/>
            <person name="Ivanova N."/>
            <person name="Schaumberg A."/>
            <person name="Pati A."/>
            <person name="Liolios K."/>
            <person name="Nordberg H.P."/>
            <person name="Cantor M.N."/>
            <person name="Hua S.X."/>
            <person name="Woyke T."/>
        </authorList>
    </citation>
    <scope>NUCLEOTIDE SEQUENCE [LARGE SCALE GENOMIC DNA]</scope>
    <source>
        <strain evidence="3 4">DSM 44712</strain>
    </source>
</reference>
<protein>
    <submittedName>
        <fullName evidence="3">Uncharacterized protein</fullName>
    </submittedName>
</protein>
<comment type="caution">
    <text evidence="3">The sequence shown here is derived from an EMBL/GenBank/DDBJ whole genome shotgun (WGS) entry which is preliminary data.</text>
</comment>
<feature type="region of interest" description="Disordered" evidence="1">
    <location>
        <begin position="353"/>
        <end position="417"/>
    </location>
</feature>
<keyword evidence="4" id="KW-1185">Reference proteome</keyword>
<evidence type="ECO:0000313" key="4">
    <source>
        <dbReference type="Proteomes" id="UP000021053"/>
    </source>
</evidence>
<evidence type="ECO:0000313" key="3">
    <source>
        <dbReference type="EMBL" id="EXG79676.1"/>
    </source>
</evidence>
<dbReference type="PATRIC" id="fig|927661.3.peg.705"/>
<organism evidence="3 4">
    <name type="scientific">Cryptosporangium arvum DSM 44712</name>
    <dbReference type="NCBI Taxonomy" id="927661"/>
    <lineage>
        <taxon>Bacteria</taxon>
        <taxon>Bacillati</taxon>
        <taxon>Actinomycetota</taxon>
        <taxon>Actinomycetes</taxon>
        <taxon>Cryptosporangiales</taxon>
        <taxon>Cryptosporangiaceae</taxon>
        <taxon>Cryptosporangium</taxon>
    </lineage>
</organism>
<keyword evidence="2" id="KW-1133">Transmembrane helix</keyword>
<gene>
    <name evidence="3" type="ORF">CryarDRAFT_0719</name>
</gene>
<keyword evidence="2" id="KW-0472">Membrane</keyword>
<accession>A0A011ACA9</accession>
<feature type="compositionally biased region" description="Basic and acidic residues" evidence="1">
    <location>
        <begin position="404"/>
        <end position="417"/>
    </location>
</feature>
<feature type="transmembrane region" description="Helical" evidence="2">
    <location>
        <begin position="323"/>
        <end position="345"/>
    </location>
</feature>
<dbReference type="EMBL" id="JFBT01000001">
    <property type="protein sequence ID" value="EXG79676.1"/>
    <property type="molecule type" value="Genomic_DNA"/>
</dbReference>
<feature type="compositionally biased region" description="Low complexity" evidence="1">
    <location>
        <begin position="362"/>
        <end position="381"/>
    </location>
</feature>
<feature type="transmembrane region" description="Helical" evidence="2">
    <location>
        <begin position="21"/>
        <end position="40"/>
    </location>
</feature>
<evidence type="ECO:0000256" key="1">
    <source>
        <dbReference type="SAM" id="MobiDB-lite"/>
    </source>
</evidence>
<dbReference type="AlphaFoldDB" id="A0A011ACA9"/>
<dbReference type="HOGENOM" id="CLU_726900_0_0_11"/>
<keyword evidence="2" id="KW-0812">Transmembrane</keyword>
<evidence type="ECO:0000256" key="2">
    <source>
        <dbReference type="SAM" id="Phobius"/>
    </source>
</evidence>
<dbReference type="Proteomes" id="UP000021053">
    <property type="component" value="Unassembled WGS sequence"/>
</dbReference>
<name>A0A011ACA9_9ACTN</name>